<gene>
    <name evidence="1" type="ordered locus">Cyan7822_4580</name>
</gene>
<dbReference type="KEGG" id="cyj:Cyan7822_4580"/>
<name>E0UDQ4_GLOV7</name>
<evidence type="ECO:0000313" key="1">
    <source>
        <dbReference type="EMBL" id="ADN16489.1"/>
    </source>
</evidence>
<dbReference type="Proteomes" id="UP000008206">
    <property type="component" value="Chromosome"/>
</dbReference>
<accession>E0UDQ4</accession>
<reference evidence="2" key="1">
    <citation type="journal article" date="2011" name="MBio">
        <title>Novel metabolic attributes of the genus Cyanothece, comprising a group of unicellular nitrogen-fixing Cyanobacteria.</title>
        <authorList>
            <person name="Bandyopadhyay A."/>
            <person name="Elvitigala T."/>
            <person name="Welsh E."/>
            <person name="Stockel J."/>
            <person name="Liberton M."/>
            <person name="Min H."/>
            <person name="Sherman L.A."/>
            <person name="Pakrasi H.B."/>
        </authorList>
    </citation>
    <scope>NUCLEOTIDE SEQUENCE [LARGE SCALE GENOMIC DNA]</scope>
    <source>
        <strain evidence="2">PCC 7822</strain>
    </source>
</reference>
<sequence length="80" mass="9558">MKPNLKGYFQLTDQQYWEERKRYVKLSHQAFALSNQIGLSDQQLIDILTQKYGVNKIVQLTNDELEDFGKWLIQQKEYCS</sequence>
<protein>
    <submittedName>
        <fullName evidence="1">Uncharacterized protein</fullName>
    </submittedName>
</protein>
<proteinExistence type="predicted"/>
<dbReference type="EMBL" id="CP002198">
    <property type="protein sequence ID" value="ADN16489.1"/>
    <property type="molecule type" value="Genomic_DNA"/>
</dbReference>
<organism evidence="1 2">
    <name type="scientific">Gloeothece verrucosa (strain PCC 7822)</name>
    <name type="common">Cyanothece sp. (strain PCC 7822)</name>
    <dbReference type="NCBI Taxonomy" id="497965"/>
    <lineage>
        <taxon>Bacteria</taxon>
        <taxon>Bacillati</taxon>
        <taxon>Cyanobacteriota</taxon>
        <taxon>Cyanophyceae</taxon>
        <taxon>Oscillatoriophycideae</taxon>
        <taxon>Chroococcales</taxon>
        <taxon>Aphanothecaceae</taxon>
        <taxon>Gloeothece</taxon>
        <taxon>Gloeothece verrucosa</taxon>
    </lineage>
</organism>
<dbReference type="HOGENOM" id="CLU_2751032_0_0_3"/>
<evidence type="ECO:0000313" key="2">
    <source>
        <dbReference type="Proteomes" id="UP000008206"/>
    </source>
</evidence>
<dbReference type="AlphaFoldDB" id="E0UDQ4"/>
<keyword evidence="2" id="KW-1185">Reference proteome</keyword>
<dbReference type="STRING" id="497965.Cyan7822_4580"/>